<protein>
    <submittedName>
        <fullName evidence="1">DUF1289 domain-containing protein</fullName>
    </submittedName>
</protein>
<organism evidence="1 2">
    <name type="scientific">Vibrio navarrensis</name>
    <dbReference type="NCBI Taxonomy" id="29495"/>
    <lineage>
        <taxon>Bacteria</taxon>
        <taxon>Pseudomonadati</taxon>
        <taxon>Pseudomonadota</taxon>
        <taxon>Gammaproteobacteria</taxon>
        <taxon>Vibrionales</taxon>
        <taxon>Vibrionaceae</taxon>
        <taxon>Vibrio</taxon>
    </lineage>
</organism>
<dbReference type="Pfam" id="PF06945">
    <property type="entry name" value="DUF1289"/>
    <property type="match status" value="1"/>
</dbReference>
<dbReference type="AlphaFoldDB" id="A0AAJ4LUP1"/>
<gene>
    <name evidence="1" type="ORF">I3X05_03150</name>
</gene>
<name>A0AAJ4LUP1_9VIBR</name>
<dbReference type="Proteomes" id="UP000594435">
    <property type="component" value="Chromosome 1"/>
</dbReference>
<accession>A0AAJ4LUP1</accession>
<dbReference type="RefSeq" id="WP_082069733.1">
    <property type="nucleotide sequence ID" value="NZ_CP065217.1"/>
</dbReference>
<dbReference type="InterPro" id="IPR010710">
    <property type="entry name" value="DUF1289"/>
</dbReference>
<sequence length="63" mass="7528">MKKQKSPCIDLCDFSNPKGWCLGCARTRDECQKWKTLKPYALNILKKELQKRMSQMRSERSKY</sequence>
<evidence type="ECO:0000313" key="2">
    <source>
        <dbReference type="Proteomes" id="UP000594435"/>
    </source>
</evidence>
<proteinExistence type="predicted"/>
<evidence type="ECO:0000313" key="1">
    <source>
        <dbReference type="EMBL" id="QPL54172.1"/>
    </source>
</evidence>
<dbReference type="EMBL" id="CP065217">
    <property type="protein sequence ID" value="QPL54172.1"/>
    <property type="molecule type" value="Genomic_DNA"/>
</dbReference>
<reference evidence="1 2" key="1">
    <citation type="submission" date="2020-11" db="EMBL/GenBank/DDBJ databases">
        <title>Complete and Circularized Genome Assembly of a human isolate of Vibrio navarrensis biotype pommerensis with MiSeq and MinION Sequence Data.</title>
        <authorList>
            <person name="Schwartz K."/>
            <person name="Borowiak M."/>
            <person name="Deneke C."/>
            <person name="Balau V."/>
            <person name="Metelmann C."/>
            <person name="Strauch E."/>
        </authorList>
    </citation>
    <scope>NUCLEOTIDE SEQUENCE [LARGE SCALE GENOMIC DNA]</scope>
    <source>
        <strain evidence="1 2">20-VB00237</strain>
    </source>
</reference>